<organism evidence="1 2">
    <name type="scientific">Saccharomonospora amisosensis</name>
    <dbReference type="NCBI Taxonomy" id="1128677"/>
    <lineage>
        <taxon>Bacteria</taxon>
        <taxon>Bacillati</taxon>
        <taxon>Actinomycetota</taxon>
        <taxon>Actinomycetes</taxon>
        <taxon>Pseudonocardiales</taxon>
        <taxon>Pseudonocardiaceae</taxon>
        <taxon>Saccharomonospora</taxon>
    </lineage>
</organism>
<dbReference type="Proteomes" id="UP000545493">
    <property type="component" value="Unassembled WGS sequence"/>
</dbReference>
<evidence type="ECO:0000313" key="1">
    <source>
        <dbReference type="EMBL" id="NIJ10525.1"/>
    </source>
</evidence>
<name>A0A7X5ZPR3_9PSEU</name>
<comment type="caution">
    <text evidence="1">The sequence shown here is derived from an EMBL/GenBank/DDBJ whole genome shotgun (WGS) entry which is preliminary data.</text>
</comment>
<gene>
    <name evidence="1" type="ORF">FHU38_000869</name>
</gene>
<protein>
    <submittedName>
        <fullName evidence="1">Uncharacterized protein</fullName>
    </submittedName>
</protein>
<proteinExistence type="predicted"/>
<dbReference type="AlphaFoldDB" id="A0A7X5ZPR3"/>
<accession>A0A7X5ZPR3</accession>
<dbReference type="RefSeq" id="WP_167166687.1">
    <property type="nucleotide sequence ID" value="NZ_JAAOYM010000001.1"/>
</dbReference>
<sequence length="172" mass="20201">MRNTTKPELAFALQVESSYGTTEIVASVVYLGDDSRLRNPLWPDYRHPEIARYADFRVHAYLDRDNPHAWGWGHSYTPHKISDIDHAQTILRMLRKIDKGLNATNSEQGYVDHFAAYLFRIAAILRIRTYYVRNFDKTMEITGQRFGRRDAMGVQRWITEHEKQRCKQPAET</sequence>
<reference evidence="1 2" key="1">
    <citation type="submission" date="2020-03" db="EMBL/GenBank/DDBJ databases">
        <title>Sequencing the genomes of 1000 actinobacteria strains.</title>
        <authorList>
            <person name="Klenk H.-P."/>
        </authorList>
    </citation>
    <scope>NUCLEOTIDE SEQUENCE [LARGE SCALE GENOMIC DNA]</scope>
    <source>
        <strain evidence="1 2">DSM 45685</strain>
    </source>
</reference>
<evidence type="ECO:0000313" key="2">
    <source>
        <dbReference type="Proteomes" id="UP000545493"/>
    </source>
</evidence>
<dbReference type="EMBL" id="JAAOYM010000001">
    <property type="protein sequence ID" value="NIJ10525.1"/>
    <property type="molecule type" value="Genomic_DNA"/>
</dbReference>
<keyword evidence="2" id="KW-1185">Reference proteome</keyword>